<keyword evidence="4 5" id="KW-0539">Nucleus</keyword>
<dbReference type="InterPro" id="IPR009057">
    <property type="entry name" value="Homeodomain-like_sf"/>
</dbReference>
<feature type="compositionally biased region" description="Low complexity" evidence="7">
    <location>
        <begin position="1"/>
        <end position="13"/>
    </location>
</feature>
<evidence type="ECO:0000259" key="8">
    <source>
        <dbReference type="PROSITE" id="PS50071"/>
    </source>
</evidence>
<dbReference type="AlphaFoldDB" id="A0A642UH97"/>
<dbReference type="OrthoDB" id="6159439at2759"/>
<name>A0A642UH97_9ASCO</name>
<dbReference type="EMBL" id="SWFS01000533">
    <property type="protein sequence ID" value="KAA8898935.1"/>
    <property type="molecule type" value="Genomic_DNA"/>
</dbReference>
<organism evidence="9 10">
    <name type="scientific">Trichomonascus ciferrii</name>
    <dbReference type="NCBI Taxonomy" id="44093"/>
    <lineage>
        <taxon>Eukaryota</taxon>
        <taxon>Fungi</taxon>
        <taxon>Dikarya</taxon>
        <taxon>Ascomycota</taxon>
        <taxon>Saccharomycotina</taxon>
        <taxon>Dipodascomycetes</taxon>
        <taxon>Dipodascales</taxon>
        <taxon>Trichomonascaceae</taxon>
        <taxon>Trichomonascus</taxon>
        <taxon>Trichomonascus ciferrii complex</taxon>
    </lineage>
</organism>
<evidence type="ECO:0000256" key="4">
    <source>
        <dbReference type="ARBA" id="ARBA00023242"/>
    </source>
</evidence>
<dbReference type="Proteomes" id="UP000761534">
    <property type="component" value="Unassembled WGS sequence"/>
</dbReference>
<comment type="caution">
    <text evidence="9">The sequence shown here is derived from an EMBL/GenBank/DDBJ whole genome shotgun (WGS) entry which is preliminary data.</text>
</comment>
<feature type="compositionally biased region" description="Basic and acidic residues" evidence="7">
    <location>
        <begin position="565"/>
        <end position="582"/>
    </location>
</feature>
<dbReference type="InterPro" id="IPR001356">
    <property type="entry name" value="HD"/>
</dbReference>
<dbReference type="PANTHER" id="PTHR24324:SF5">
    <property type="entry name" value="HEMATOPOIETICALLY-EXPRESSED HOMEOBOX PROTEIN HHEX"/>
    <property type="match status" value="1"/>
</dbReference>
<feature type="region of interest" description="Disordered" evidence="7">
    <location>
        <begin position="1"/>
        <end position="85"/>
    </location>
</feature>
<feature type="compositionally biased region" description="Polar residues" evidence="7">
    <location>
        <begin position="20"/>
        <end position="37"/>
    </location>
</feature>
<comment type="subcellular location">
    <subcellularLocation>
        <location evidence="1 5 6">Nucleus</location>
    </subcellularLocation>
</comment>
<dbReference type="GO" id="GO:0000978">
    <property type="term" value="F:RNA polymerase II cis-regulatory region sequence-specific DNA binding"/>
    <property type="evidence" value="ECO:0007669"/>
    <property type="project" value="TreeGrafter"/>
</dbReference>
<feature type="region of interest" description="Disordered" evidence="7">
    <location>
        <begin position="534"/>
        <end position="607"/>
    </location>
</feature>
<dbReference type="Pfam" id="PF00046">
    <property type="entry name" value="Homeodomain"/>
    <property type="match status" value="1"/>
</dbReference>
<evidence type="ECO:0000313" key="10">
    <source>
        <dbReference type="Proteomes" id="UP000761534"/>
    </source>
</evidence>
<feature type="DNA-binding region" description="Homeobox" evidence="5">
    <location>
        <begin position="52"/>
        <end position="111"/>
    </location>
</feature>
<dbReference type="SUPFAM" id="SSF46689">
    <property type="entry name" value="Homeodomain-like"/>
    <property type="match status" value="1"/>
</dbReference>
<dbReference type="GO" id="GO:0005634">
    <property type="term" value="C:nucleus"/>
    <property type="evidence" value="ECO:0007669"/>
    <property type="project" value="UniProtKB-SubCell"/>
</dbReference>
<evidence type="ECO:0000256" key="5">
    <source>
        <dbReference type="PROSITE-ProRule" id="PRU00108"/>
    </source>
</evidence>
<dbReference type="SMART" id="SM00389">
    <property type="entry name" value="HOX"/>
    <property type="match status" value="1"/>
</dbReference>
<evidence type="ECO:0000256" key="3">
    <source>
        <dbReference type="ARBA" id="ARBA00023155"/>
    </source>
</evidence>
<proteinExistence type="predicted"/>
<feature type="compositionally biased region" description="Basic and acidic residues" evidence="7">
    <location>
        <begin position="657"/>
        <end position="667"/>
    </location>
</feature>
<protein>
    <recommendedName>
        <fullName evidence="8">Homeobox domain-containing protein</fullName>
    </recommendedName>
</protein>
<evidence type="ECO:0000256" key="7">
    <source>
        <dbReference type="SAM" id="MobiDB-lite"/>
    </source>
</evidence>
<evidence type="ECO:0000256" key="6">
    <source>
        <dbReference type="RuleBase" id="RU000682"/>
    </source>
</evidence>
<dbReference type="GO" id="GO:0030154">
    <property type="term" value="P:cell differentiation"/>
    <property type="evidence" value="ECO:0007669"/>
    <property type="project" value="TreeGrafter"/>
</dbReference>
<keyword evidence="3 5" id="KW-0371">Homeobox</keyword>
<dbReference type="CDD" id="cd00086">
    <property type="entry name" value="homeodomain"/>
    <property type="match status" value="1"/>
</dbReference>
<sequence length="667" mass="73480">MSNNYNNDIYSSSTPAAAMNGNSSTHLPHQPTANPSHTSHKPRKSNLTQQQKNKKRQRASNEQLEVLRKEFEENPTPDAAKRTEIGDRIDMTERSVQIWFQNKRAKVKQQAQKQKEQQQQQMAYYGENGGGHKYNLHGTSNGGNYLLGSGYYSSPGMSRFSSPLDSSQSTPPGMANTDYGACYTGGVPPGVCGELMNPFLAPAIQFSCFELVIGSWSRALRPEAKDLFVCYFPSDSTIIYTVFAKGIGFKIVVPIKAVDKIRLVQDPLRHHVGNAILTINDTNKLSFLVREPNKQQWRKEVDFTTNRQVMTSHEHCLIGSYSELQTEMNKLYSFQPSKFADHSLTPPRTSPFQETQWPNNSESGEYLSAAFNSTLNPPSTNGTDMIVDNSTLAPSVANDTSTGMDLDSTQLNGSTNIQSQWLISDRFETKSTPASMQFTSPTNSSVSNPQSDLFINDCSMSDPNLPVVANGQGFDSSTNAVFNDRCNENITNTVEGDDTFMEGLLRDGDTQIKQEDSNNTSQFVVQVKTEDFTEDYLNPTNGGQSSGGGSETLHAFLGDTNSTPVKKEEPEGESQTKTDSSLDRPQSQPNKLGLSSPTSMSPITDSAFLDGKTNQYILDNPPGNESMLLEGFNGFSFSLDETVDCQNSSSDPNNTANDHHYDSSLFI</sequence>
<keyword evidence="10" id="KW-1185">Reference proteome</keyword>
<dbReference type="InterPro" id="IPR051000">
    <property type="entry name" value="Homeobox_DNA-bind_prot"/>
</dbReference>
<feature type="compositionally biased region" description="Polar residues" evidence="7">
    <location>
        <begin position="583"/>
        <end position="604"/>
    </location>
</feature>
<dbReference type="VEuPathDB" id="FungiDB:TRICI_006429"/>
<accession>A0A642UH97</accession>
<evidence type="ECO:0000256" key="2">
    <source>
        <dbReference type="ARBA" id="ARBA00023125"/>
    </source>
</evidence>
<dbReference type="GO" id="GO:0006357">
    <property type="term" value="P:regulation of transcription by RNA polymerase II"/>
    <property type="evidence" value="ECO:0007669"/>
    <property type="project" value="TreeGrafter"/>
</dbReference>
<feature type="compositionally biased region" description="Polar residues" evidence="7">
    <location>
        <begin position="644"/>
        <end position="656"/>
    </location>
</feature>
<evidence type="ECO:0000256" key="1">
    <source>
        <dbReference type="ARBA" id="ARBA00004123"/>
    </source>
</evidence>
<evidence type="ECO:0000313" key="9">
    <source>
        <dbReference type="EMBL" id="KAA8898935.1"/>
    </source>
</evidence>
<dbReference type="PROSITE" id="PS50071">
    <property type="entry name" value="HOMEOBOX_2"/>
    <property type="match status" value="1"/>
</dbReference>
<keyword evidence="2 5" id="KW-0238">DNA-binding</keyword>
<feature type="region of interest" description="Disordered" evidence="7">
    <location>
        <begin position="644"/>
        <end position="667"/>
    </location>
</feature>
<feature type="domain" description="Homeobox" evidence="8">
    <location>
        <begin position="50"/>
        <end position="110"/>
    </location>
</feature>
<gene>
    <name evidence="9" type="ORF">TRICI_006429</name>
</gene>
<dbReference type="PANTHER" id="PTHR24324">
    <property type="entry name" value="HOMEOBOX PROTEIN HHEX"/>
    <property type="match status" value="1"/>
</dbReference>
<reference evidence="9" key="1">
    <citation type="journal article" date="2019" name="G3 (Bethesda)">
        <title>Genome Assemblies of Two Rare Opportunistic Yeast Pathogens: Diutina rugosa (syn. Candida rugosa) and Trichomonascus ciferrii (syn. Candida ciferrii).</title>
        <authorList>
            <person name="Mixao V."/>
            <person name="Saus E."/>
            <person name="Hansen A.P."/>
            <person name="Lass-Florl C."/>
            <person name="Gabaldon T."/>
        </authorList>
    </citation>
    <scope>NUCLEOTIDE SEQUENCE</scope>
    <source>
        <strain evidence="9">CBS 4856</strain>
    </source>
</reference>
<dbReference type="Gene3D" id="1.10.10.60">
    <property type="entry name" value="Homeodomain-like"/>
    <property type="match status" value="1"/>
</dbReference>